<dbReference type="SMART" id="SM00320">
    <property type="entry name" value="WD40"/>
    <property type="match status" value="6"/>
</dbReference>
<reference evidence="4" key="1">
    <citation type="submission" date="2019-10" db="EMBL/GenBank/DDBJ databases">
        <title>Corvus moneduloides (New Caledonian crow) genome, bCorMon1, primary haplotype.</title>
        <authorList>
            <person name="Rutz C."/>
            <person name="Fungtammasan C."/>
            <person name="Mountcastle J."/>
            <person name="Formenti G."/>
            <person name="Chow W."/>
            <person name="Howe K."/>
            <person name="Steele M.P."/>
            <person name="Fernandes J."/>
            <person name="Gilbert M.T.P."/>
            <person name="Fedrigo O."/>
            <person name="Jarvis E.D."/>
            <person name="Gemmell N."/>
        </authorList>
    </citation>
    <scope>NUCLEOTIDE SEQUENCE [LARGE SCALE GENOMIC DNA]</scope>
</reference>
<dbReference type="Gene3D" id="2.130.10.10">
    <property type="entry name" value="YVTN repeat-like/Quinoprotein amine dehydrogenase"/>
    <property type="match status" value="2"/>
</dbReference>
<keyword evidence="1" id="KW-0853">WD repeat</keyword>
<keyword evidence="2" id="KW-0677">Repeat</keyword>
<keyword evidence="4" id="KW-1185">Reference proteome</keyword>
<protein>
    <submittedName>
        <fullName evidence="3">G protein subunit beta 1 like</fullName>
    </submittedName>
</protein>
<evidence type="ECO:0000256" key="1">
    <source>
        <dbReference type="ARBA" id="ARBA00022574"/>
    </source>
</evidence>
<dbReference type="SUPFAM" id="SSF50978">
    <property type="entry name" value="WD40 repeat-like"/>
    <property type="match status" value="1"/>
</dbReference>
<dbReference type="InterPro" id="IPR015943">
    <property type="entry name" value="WD40/YVTN_repeat-like_dom_sf"/>
</dbReference>
<dbReference type="OMA" id="YQRQSMQ"/>
<gene>
    <name evidence="3" type="primary">GNB1L</name>
</gene>
<dbReference type="InterPro" id="IPR036322">
    <property type="entry name" value="WD40_repeat_dom_sf"/>
</dbReference>
<evidence type="ECO:0000256" key="2">
    <source>
        <dbReference type="ARBA" id="ARBA00022737"/>
    </source>
</evidence>
<dbReference type="Proteomes" id="UP000694553">
    <property type="component" value="Unassembled WGS sequence"/>
</dbReference>
<dbReference type="PANTHER" id="PTHR19854">
    <property type="entry name" value="TRANSDUCIN BETA-LIKE 3"/>
    <property type="match status" value="1"/>
</dbReference>
<reference evidence="3" key="2">
    <citation type="submission" date="2025-08" db="UniProtKB">
        <authorList>
            <consortium name="Ensembl"/>
        </authorList>
    </citation>
    <scope>IDENTIFICATION</scope>
</reference>
<dbReference type="AlphaFoldDB" id="A0A8U7MTH8"/>
<name>A0A8U7MTH8_CORMO</name>
<reference evidence="3" key="3">
    <citation type="submission" date="2025-09" db="UniProtKB">
        <authorList>
            <consortium name="Ensembl"/>
        </authorList>
    </citation>
    <scope>IDENTIFICATION</scope>
</reference>
<dbReference type="GeneID" id="116453213"/>
<evidence type="ECO:0000313" key="3">
    <source>
        <dbReference type="Ensembl" id="ENSCMUP00000028778.1"/>
    </source>
</evidence>
<dbReference type="Pfam" id="PF00400">
    <property type="entry name" value="WD40"/>
    <property type="match status" value="4"/>
</dbReference>
<dbReference type="CTD" id="54584"/>
<accession>A0A8U7MTH8</accession>
<dbReference type="PROSITE" id="PS50082">
    <property type="entry name" value="WD_REPEATS_2"/>
    <property type="match status" value="2"/>
</dbReference>
<evidence type="ECO:0000313" key="4">
    <source>
        <dbReference type="Proteomes" id="UP000694553"/>
    </source>
</evidence>
<proteinExistence type="predicted"/>
<dbReference type="RefSeq" id="XP_031984275.1">
    <property type="nucleotide sequence ID" value="XM_032128384.1"/>
</dbReference>
<dbReference type="PROSITE" id="PS50294">
    <property type="entry name" value="WD_REPEATS_REGION"/>
    <property type="match status" value="1"/>
</dbReference>
<sequence length="355" mass="39405">MALPPPDPQFVLRGTSAAVHTLHFSCGGPEPDIPLLFSGSENGFIHVWNLKTHRVDTALDGHGRKSVYCVKTMGGKDRLLSQGRDQRICLWDLAEGRTSVTDSVFTEHVGFCRCSLLKVAQGRWLMAMAARSLEEVQILELPSKTSVCTLKPEVGAKLGMPMCLKLWQNMHGETSLQQCLLLGIEINRPLLKHCLLNCDSQPVLLAGYEDGSVVLWNVSMGKVLSQLICHQEPVMSLDFDAEKAKGISGSSEKVLSIWSLNEQQNLQVYKTHKLVNAGISDITIRADKKILATAGWDHRIRIFGWKKLKPLAVLDYHTATVHCVSFSDHSNPRERLLAAGSKDQRISVWSIYAQT</sequence>
<dbReference type="Ensembl" id="ENSCMUT00000032477.1">
    <property type="protein sequence ID" value="ENSCMUP00000028778.1"/>
    <property type="gene ID" value="ENSCMUG00000008138.2"/>
</dbReference>
<organism evidence="3 4">
    <name type="scientific">Corvus moneduloides</name>
    <name type="common">New Caledonian crow</name>
    <dbReference type="NCBI Taxonomy" id="1196302"/>
    <lineage>
        <taxon>Eukaryota</taxon>
        <taxon>Metazoa</taxon>
        <taxon>Chordata</taxon>
        <taxon>Craniata</taxon>
        <taxon>Vertebrata</taxon>
        <taxon>Euteleostomi</taxon>
        <taxon>Archelosauria</taxon>
        <taxon>Archosauria</taxon>
        <taxon>Dinosauria</taxon>
        <taxon>Saurischia</taxon>
        <taxon>Theropoda</taxon>
        <taxon>Coelurosauria</taxon>
        <taxon>Aves</taxon>
        <taxon>Neognathae</taxon>
        <taxon>Neoaves</taxon>
        <taxon>Telluraves</taxon>
        <taxon>Australaves</taxon>
        <taxon>Passeriformes</taxon>
        <taxon>Corvoidea</taxon>
        <taxon>Corvidae</taxon>
        <taxon>Corvus</taxon>
    </lineage>
</organism>
<dbReference type="InterPro" id="IPR001680">
    <property type="entry name" value="WD40_rpt"/>
</dbReference>
<dbReference type="PANTHER" id="PTHR19854:SF1">
    <property type="entry name" value="GUANINE NUCLEOTIDE-BINDING PROTEIN SUBUNIT BETA-LIKE PROTEIN 1"/>
    <property type="match status" value="1"/>
</dbReference>